<reference evidence="13" key="1">
    <citation type="journal article" date="2014" name="Int. J. Syst. Evol. Microbiol.">
        <title>Complete genome sequence of Corynebacterium casei LMG S-19264T (=DSM 44701T), isolated from a smear-ripened cheese.</title>
        <authorList>
            <consortium name="US DOE Joint Genome Institute (JGI-PGF)"/>
            <person name="Walter F."/>
            <person name="Albersmeier A."/>
            <person name="Kalinowski J."/>
            <person name="Ruckert C."/>
        </authorList>
    </citation>
    <scope>NUCLEOTIDE SEQUENCE</scope>
    <source>
        <strain evidence="13">JCM 19596</strain>
    </source>
</reference>
<evidence type="ECO:0000256" key="8">
    <source>
        <dbReference type="ARBA" id="ARBA00023004"/>
    </source>
</evidence>
<evidence type="ECO:0000256" key="9">
    <source>
        <dbReference type="ARBA" id="ARBA00023136"/>
    </source>
</evidence>
<evidence type="ECO:0000256" key="5">
    <source>
        <dbReference type="ARBA" id="ARBA00022723"/>
    </source>
</evidence>
<feature type="transmembrane region" description="Helical" evidence="10">
    <location>
        <begin position="280"/>
        <end position="301"/>
    </location>
</feature>
<dbReference type="Pfam" id="PF00032">
    <property type="entry name" value="Cytochrom_B_C"/>
    <property type="match status" value="1"/>
</dbReference>
<feature type="transmembrane region" description="Helical" evidence="10">
    <location>
        <begin position="51"/>
        <end position="75"/>
    </location>
</feature>
<keyword evidence="3" id="KW-0349">Heme</keyword>
<evidence type="ECO:0000256" key="7">
    <source>
        <dbReference type="ARBA" id="ARBA00022989"/>
    </source>
</evidence>
<keyword evidence="4 10" id="KW-0812">Transmembrane</keyword>
<proteinExistence type="predicted"/>
<evidence type="ECO:0000313" key="14">
    <source>
        <dbReference type="Proteomes" id="UP000607197"/>
    </source>
</evidence>
<keyword evidence="6" id="KW-0249">Electron transport</keyword>
<feature type="transmembrane region" description="Helical" evidence="10">
    <location>
        <begin position="345"/>
        <end position="365"/>
    </location>
</feature>
<dbReference type="InterPro" id="IPR005798">
    <property type="entry name" value="Cyt_b/b6_C"/>
</dbReference>
<dbReference type="SUPFAM" id="SSF81648">
    <property type="entry name" value="a domain/subunit of cytochrome bc1 complex (Ubiquinol-cytochrome c reductase)"/>
    <property type="match status" value="1"/>
</dbReference>
<dbReference type="OrthoDB" id="55795at2157"/>
<evidence type="ECO:0000256" key="3">
    <source>
        <dbReference type="ARBA" id="ARBA00022617"/>
    </source>
</evidence>
<dbReference type="PANTHER" id="PTHR19271">
    <property type="entry name" value="CYTOCHROME B"/>
    <property type="match status" value="1"/>
</dbReference>
<feature type="transmembrane region" description="Helical" evidence="10">
    <location>
        <begin position="152"/>
        <end position="172"/>
    </location>
</feature>
<dbReference type="GO" id="GO:0046872">
    <property type="term" value="F:metal ion binding"/>
    <property type="evidence" value="ECO:0007669"/>
    <property type="project" value="UniProtKB-KW"/>
</dbReference>
<sequence length="468" mass="51050">MATEDNTPNQLETDDDGGYGQSRVYTWLDDRLDLNDQFLGKAFPEDKYASFLLGEVSLFSFVILVMTGTFLGLLYRPGAAATEYTGAAAQYAGTEVPVAFASVLRITYDVPFGMFTRMVHHWAAFVFIAAIGLHMLRVFFSGAYRNPRELNWVVGATLLFISLGEAVFGYALPFDEYASTATGIAFTIAGSIPYVGETLKLLIFGGEWPDNAAVILPRLFFFHTFLIPLIIGGLIAVHMLLLVRQKHTEQKGTRDSDEQHGVEENDQSRVVGVPLVPNQAAVTVVVFLGVLGVIALLAAFFPVQRLPIWGPNNPTSTPGSVAPDWYLMWVFGILKIVTFVPKTEFVGGVIAPGIIATVLVLWPFIDYSDREVHFTADPIRRPKQTAVGVAAITMVLILSIAGMNTGLVKFLALFGVETTSGGVLLPLQILTVVVPVLWGLITYVVLKRGVERRDVEDPSETAAEADAD</sequence>
<feature type="transmembrane region" description="Helical" evidence="10">
    <location>
        <begin position="119"/>
        <end position="140"/>
    </location>
</feature>
<evidence type="ECO:0000313" key="13">
    <source>
        <dbReference type="EMBL" id="GGL69775.1"/>
    </source>
</evidence>
<dbReference type="Pfam" id="PF13631">
    <property type="entry name" value="Cytochrom_B_N_2"/>
    <property type="match status" value="1"/>
</dbReference>
<evidence type="ECO:0000256" key="1">
    <source>
        <dbReference type="ARBA" id="ARBA00004141"/>
    </source>
</evidence>
<evidence type="ECO:0000256" key="2">
    <source>
        <dbReference type="ARBA" id="ARBA00022448"/>
    </source>
</evidence>
<feature type="transmembrane region" description="Helical" evidence="10">
    <location>
        <begin position="423"/>
        <end position="446"/>
    </location>
</feature>
<dbReference type="Proteomes" id="UP000607197">
    <property type="component" value="Unassembled WGS sequence"/>
</dbReference>
<keyword evidence="8" id="KW-0408">Iron</keyword>
<keyword evidence="2" id="KW-0813">Transport</keyword>
<dbReference type="GO" id="GO:0016020">
    <property type="term" value="C:membrane"/>
    <property type="evidence" value="ECO:0007669"/>
    <property type="project" value="UniProtKB-SubCell"/>
</dbReference>
<dbReference type="PROSITE" id="PS51002">
    <property type="entry name" value="CYTB_NTER"/>
    <property type="match status" value="1"/>
</dbReference>
<keyword evidence="7 10" id="KW-1133">Transmembrane helix</keyword>
<evidence type="ECO:0000256" key="6">
    <source>
        <dbReference type="ARBA" id="ARBA00022982"/>
    </source>
</evidence>
<dbReference type="EMBL" id="BMPG01000004">
    <property type="protein sequence ID" value="GGL69775.1"/>
    <property type="molecule type" value="Genomic_DNA"/>
</dbReference>
<reference evidence="13" key="2">
    <citation type="submission" date="2020-09" db="EMBL/GenBank/DDBJ databases">
        <authorList>
            <person name="Sun Q."/>
            <person name="Ohkuma M."/>
        </authorList>
    </citation>
    <scope>NUCLEOTIDE SEQUENCE</scope>
    <source>
        <strain evidence="13">JCM 19596</strain>
    </source>
</reference>
<keyword evidence="5" id="KW-0479">Metal-binding</keyword>
<dbReference type="InterPro" id="IPR036150">
    <property type="entry name" value="Cyt_b/b6_C_sf"/>
</dbReference>
<evidence type="ECO:0000259" key="11">
    <source>
        <dbReference type="PROSITE" id="PS51002"/>
    </source>
</evidence>
<organism evidence="13 14">
    <name type="scientific">Halocalculus aciditolerans</name>
    <dbReference type="NCBI Taxonomy" id="1383812"/>
    <lineage>
        <taxon>Archaea</taxon>
        <taxon>Methanobacteriati</taxon>
        <taxon>Methanobacteriota</taxon>
        <taxon>Stenosarchaea group</taxon>
        <taxon>Halobacteria</taxon>
        <taxon>Halobacteriales</taxon>
        <taxon>Halobacteriaceae</taxon>
        <taxon>Halocalculus</taxon>
    </lineage>
</organism>
<dbReference type="RefSeq" id="WP_188980318.1">
    <property type="nucleotide sequence ID" value="NZ_BMPG01000004.1"/>
</dbReference>
<dbReference type="PANTHER" id="PTHR19271:SF16">
    <property type="entry name" value="CYTOCHROME B"/>
    <property type="match status" value="1"/>
</dbReference>
<keyword evidence="9 10" id="KW-0472">Membrane</keyword>
<dbReference type="PROSITE" id="PS51003">
    <property type="entry name" value="CYTB_CTER"/>
    <property type="match status" value="1"/>
</dbReference>
<gene>
    <name evidence="13" type="ORF">GCM10009039_29720</name>
</gene>
<feature type="domain" description="Cytochrome b/b6 C-terminal region profile" evidence="12">
    <location>
        <begin position="262"/>
        <end position="448"/>
    </location>
</feature>
<dbReference type="AlphaFoldDB" id="A0A830FA95"/>
<comment type="subcellular location">
    <subcellularLocation>
        <location evidence="1">Membrane</location>
        <topology evidence="1">Multi-pass membrane protein</topology>
    </subcellularLocation>
</comment>
<evidence type="ECO:0000259" key="12">
    <source>
        <dbReference type="PROSITE" id="PS51003"/>
    </source>
</evidence>
<dbReference type="GO" id="GO:0009055">
    <property type="term" value="F:electron transfer activity"/>
    <property type="evidence" value="ECO:0007669"/>
    <property type="project" value="InterPro"/>
</dbReference>
<feature type="transmembrane region" description="Helical" evidence="10">
    <location>
        <begin position="386"/>
        <end position="403"/>
    </location>
</feature>
<keyword evidence="14" id="KW-1185">Reference proteome</keyword>
<dbReference type="InterPro" id="IPR016174">
    <property type="entry name" value="Di-haem_cyt_TM"/>
</dbReference>
<feature type="transmembrane region" description="Helical" evidence="10">
    <location>
        <begin position="220"/>
        <end position="243"/>
    </location>
</feature>
<dbReference type="InterPro" id="IPR027387">
    <property type="entry name" value="Cytb/b6-like_sf"/>
</dbReference>
<evidence type="ECO:0000256" key="4">
    <source>
        <dbReference type="ARBA" id="ARBA00022692"/>
    </source>
</evidence>
<dbReference type="Gene3D" id="1.20.810.10">
    <property type="entry name" value="Cytochrome Bc1 Complex, Chain C"/>
    <property type="match status" value="1"/>
</dbReference>
<dbReference type="InterPro" id="IPR005797">
    <property type="entry name" value="Cyt_b/b6_N"/>
</dbReference>
<dbReference type="GO" id="GO:0016491">
    <property type="term" value="F:oxidoreductase activity"/>
    <property type="evidence" value="ECO:0007669"/>
    <property type="project" value="InterPro"/>
</dbReference>
<protein>
    <submittedName>
        <fullName evidence="13">Menaquinol-cytochrome c reductase cytochrome b subunit</fullName>
    </submittedName>
</protein>
<comment type="caution">
    <text evidence="13">The sequence shown here is derived from an EMBL/GenBank/DDBJ whole genome shotgun (WGS) entry which is preliminary data.</text>
</comment>
<feature type="domain" description="Cytochrome b/b6 N-terminal region profile" evidence="11">
    <location>
        <begin position="24"/>
        <end position="251"/>
    </location>
</feature>
<dbReference type="SUPFAM" id="SSF81342">
    <property type="entry name" value="Transmembrane di-heme cytochromes"/>
    <property type="match status" value="1"/>
</dbReference>
<name>A0A830FA95_9EURY</name>
<accession>A0A830FA95</accession>
<evidence type="ECO:0000256" key="10">
    <source>
        <dbReference type="SAM" id="Phobius"/>
    </source>
</evidence>
<dbReference type="GO" id="GO:0022904">
    <property type="term" value="P:respiratory electron transport chain"/>
    <property type="evidence" value="ECO:0007669"/>
    <property type="project" value="InterPro"/>
</dbReference>